<keyword evidence="3" id="KW-1185">Reference proteome</keyword>
<evidence type="ECO:0000256" key="1">
    <source>
        <dbReference type="SAM" id="MobiDB-lite"/>
    </source>
</evidence>
<proteinExistence type="predicted"/>
<protein>
    <recommendedName>
        <fullName evidence="4">Synaptonemal complex central element protein 2</fullName>
    </recommendedName>
</protein>
<dbReference type="Proteomes" id="UP000823561">
    <property type="component" value="Chromosome 6"/>
</dbReference>
<organism evidence="2 3">
    <name type="scientific">Alosa alosa</name>
    <name type="common">allis shad</name>
    <dbReference type="NCBI Taxonomy" id="278164"/>
    <lineage>
        <taxon>Eukaryota</taxon>
        <taxon>Metazoa</taxon>
        <taxon>Chordata</taxon>
        <taxon>Craniata</taxon>
        <taxon>Vertebrata</taxon>
        <taxon>Euteleostomi</taxon>
        <taxon>Actinopterygii</taxon>
        <taxon>Neopterygii</taxon>
        <taxon>Teleostei</taxon>
        <taxon>Clupei</taxon>
        <taxon>Clupeiformes</taxon>
        <taxon>Clupeoidei</taxon>
        <taxon>Clupeidae</taxon>
        <taxon>Alosa</taxon>
    </lineage>
</organism>
<gene>
    <name evidence="2" type="ORF">AALO_G00081250</name>
</gene>
<sequence length="188" mass="21004">MEQHLFEKPSSPLCQSTPKSVNPHQRSSLKDADGMIQGSSEQIPFMTLDDSHEPQIEDSGIGASTLSCSSSTGELEDSYVCSFPLNKRIDETGKKAQDLIERINHSRAMDQKVIANFEDTLMKKVRETCQELKDHLFNHYEEQSHGMEARLQELSEVLGRSSQLSVELQGASQVLVSINKGLQQTPEQ</sequence>
<feature type="region of interest" description="Disordered" evidence="1">
    <location>
        <begin position="1"/>
        <end position="45"/>
    </location>
</feature>
<reference evidence="2" key="1">
    <citation type="submission" date="2020-10" db="EMBL/GenBank/DDBJ databases">
        <title>Chromosome-scale genome assembly of the Allis shad, Alosa alosa.</title>
        <authorList>
            <person name="Margot Z."/>
            <person name="Christophe K."/>
            <person name="Cabau C."/>
            <person name="Louis A."/>
            <person name="Berthelot C."/>
            <person name="Parey E."/>
            <person name="Roest Crollius H."/>
            <person name="Montfort J."/>
            <person name="Robinson-Rechavi M."/>
            <person name="Bucao C."/>
            <person name="Bouchez O."/>
            <person name="Gislard M."/>
            <person name="Lluch J."/>
            <person name="Milhes M."/>
            <person name="Lampietro C."/>
            <person name="Lopez Roques C."/>
            <person name="Donnadieu C."/>
            <person name="Braasch I."/>
            <person name="Desvignes T."/>
            <person name="Postlethwait J."/>
            <person name="Bobe J."/>
            <person name="Guiguen Y."/>
        </authorList>
    </citation>
    <scope>NUCLEOTIDE SEQUENCE</scope>
    <source>
        <strain evidence="2">M-15738</strain>
        <tissue evidence="2">Blood</tissue>
    </source>
</reference>
<comment type="caution">
    <text evidence="2">The sequence shown here is derived from an EMBL/GenBank/DDBJ whole genome shotgun (WGS) entry which is preliminary data.</text>
</comment>
<dbReference type="PANTHER" id="PTHR28398">
    <property type="entry name" value="SYNAPTONEMAL COMPLEX CENTRAL ELEMENT PROTEIN 2"/>
    <property type="match status" value="1"/>
</dbReference>
<evidence type="ECO:0008006" key="4">
    <source>
        <dbReference type="Google" id="ProtNLM"/>
    </source>
</evidence>
<accession>A0AAV6H1Y1</accession>
<evidence type="ECO:0000313" key="2">
    <source>
        <dbReference type="EMBL" id="KAG5279756.1"/>
    </source>
</evidence>
<dbReference type="InterPro" id="IPR034609">
    <property type="entry name" value="Syce2"/>
</dbReference>
<dbReference type="GO" id="GO:0000801">
    <property type="term" value="C:central element"/>
    <property type="evidence" value="ECO:0007669"/>
    <property type="project" value="InterPro"/>
</dbReference>
<dbReference type="AlphaFoldDB" id="A0AAV6H1Y1"/>
<evidence type="ECO:0000313" key="3">
    <source>
        <dbReference type="Proteomes" id="UP000823561"/>
    </source>
</evidence>
<feature type="compositionally biased region" description="Polar residues" evidence="1">
    <location>
        <begin position="12"/>
        <end position="26"/>
    </location>
</feature>
<dbReference type="PANTHER" id="PTHR28398:SF1">
    <property type="entry name" value="SYNAPTONEMAL COMPLEX CENTRAL ELEMENT PROTEIN 2"/>
    <property type="match status" value="1"/>
</dbReference>
<dbReference type="EMBL" id="JADWDJ010000006">
    <property type="protein sequence ID" value="KAG5279756.1"/>
    <property type="molecule type" value="Genomic_DNA"/>
</dbReference>
<dbReference type="GO" id="GO:0007130">
    <property type="term" value="P:synaptonemal complex assembly"/>
    <property type="evidence" value="ECO:0007669"/>
    <property type="project" value="InterPro"/>
</dbReference>
<name>A0AAV6H1Y1_9TELE</name>